<gene>
    <name evidence="2" type="ORF">FAK_41130</name>
</gene>
<dbReference type="RefSeq" id="WP_338603743.1">
    <property type="nucleotide sequence ID" value="NZ_AP028679.1"/>
</dbReference>
<dbReference type="EMBL" id="AP028679">
    <property type="protein sequence ID" value="BEQ17047.1"/>
    <property type="molecule type" value="Genomic_DNA"/>
</dbReference>
<dbReference type="Proteomes" id="UP001366166">
    <property type="component" value="Chromosome"/>
</dbReference>
<evidence type="ECO:0000256" key="1">
    <source>
        <dbReference type="SAM" id="SignalP"/>
    </source>
</evidence>
<reference evidence="3" key="1">
    <citation type="journal article" date="2023" name="Arch. Microbiol.">
        <title>Desulfoferula mesophilus gen. nov. sp. nov., a mesophilic sulfate-reducing bacterium isolated from a brackish lake sediment.</title>
        <authorList>
            <person name="Watanabe T."/>
            <person name="Yabe T."/>
            <person name="Tsuji J.M."/>
            <person name="Fukui M."/>
        </authorList>
    </citation>
    <scope>NUCLEOTIDE SEQUENCE [LARGE SCALE GENOMIC DNA]</scope>
    <source>
        <strain evidence="3">12FAK</strain>
    </source>
</reference>
<protein>
    <submittedName>
        <fullName evidence="2">Uncharacterized protein</fullName>
    </submittedName>
</protein>
<name>A0AAU9EL06_9BACT</name>
<evidence type="ECO:0000313" key="3">
    <source>
        <dbReference type="Proteomes" id="UP001366166"/>
    </source>
</evidence>
<evidence type="ECO:0000313" key="2">
    <source>
        <dbReference type="EMBL" id="BEQ17047.1"/>
    </source>
</evidence>
<keyword evidence="3" id="KW-1185">Reference proteome</keyword>
<organism evidence="2 3">
    <name type="scientific">Desulfoferula mesophila</name>
    <dbReference type="NCBI Taxonomy" id="3058419"/>
    <lineage>
        <taxon>Bacteria</taxon>
        <taxon>Pseudomonadati</taxon>
        <taxon>Thermodesulfobacteriota</taxon>
        <taxon>Desulfarculia</taxon>
        <taxon>Desulfarculales</taxon>
        <taxon>Desulfarculaceae</taxon>
        <taxon>Desulfoferula</taxon>
    </lineage>
</organism>
<feature type="chain" id="PRO_5043392507" evidence="1">
    <location>
        <begin position="23"/>
        <end position="145"/>
    </location>
</feature>
<feature type="signal peptide" evidence="1">
    <location>
        <begin position="1"/>
        <end position="22"/>
    </location>
</feature>
<proteinExistence type="predicted"/>
<dbReference type="AlphaFoldDB" id="A0AAU9EL06"/>
<sequence>MFRVFAALLAAGLLWAATPARAGEPAAFTKLVIPVVNQSGAMLLLRLDGKVKTPGRHYLDQGKSVTFTALDPAREGPRHDYQHVLAVSQGSGGFGPICRVTVDTANQLQDGNSRQLYCAATADDGACQLQVYSEAQVCFVLVTVR</sequence>
<accession>A0AAU9EL06</accession>
<dbReference type="KEGG" id="dmp:FAK_41130"/>
<keyword evidence="1" id="KW-0732">Signal</keyword>